<dbReference type="EMBL" id="VUMN01000013">
    <property type="protein sequence ID" value="MSS58600.1"/>
    <property type="molecule type" value="Genomic_DNA"/>
</dbReference>
<dbReference type="GO" id="GO:0003796">
    <property type="term" value="F:lysozyme activity"/>
    <property type="evidence" value="ECO:0007669"/>
    <property type="project" value="InterPro"/>
</dbReference>
<keyword evidence="3" id="KW-1185">Reference proteome</keyword>
<proteinExistence type="inferred from homology"/>
<gene>
    <name evidence="2" type="ORF">FYJ51_06740</name>
</gene>
<organism evidence="2 3">
    <name type="scientific">Stecheria intestinalis</name>
    <dbReference type="NCBI Taxonomy" id="2606630"/>
    <lineage>
        <taxon>Bacteria</taxon>
        <taxon>Bacillati</taxon>
        <taxon>Bacillota</taxon>
        <taxon>Erysipelotrichia</taxon>
        <taxon>Erysipelotrichales</taxon>
        <taxon>Erysipelotrichaceae</taxon>
        <taxon>Stecheria</taxon>
    </lineage>
</organism>
<comment type="similarity">
    <text evidence="1">Belongs to the glycosyl hydrolase 25 family.</text>
</comment>
<dbReference type="InterPro" id="IPR017853">
    <property type="entry name" value="GH"/>
</dbReference>
<dbReference type="SUPFAM" id="SSF51445">
    <property type="entry name" value="(Trans)glycosidases"/>
    <property type="match status" value="1"/>
</dbReference>
<dbReference type="PROSITE" id="PS51904">
    <property type="entry name" value="GLYCOSYL_HYDROL_F25_2"/>
    <property type="match status" value="1"/>
</dbReference>
<dbReference type="Proteomes" id="UP000461880">
    <property type="component" value="Unassembled WGS sequence"/>
</dbReference>
<evidence type="ECO:0000313" key="2">
    <source>
        <dbReference type="EMBL" id="MSS58600.1"/>
    </source>
</evidence>
<accession>A0A7X2NS83</accession>
<protein>
    <recommendedName>
        <fullName evidence="4">Lysozyme</fullName>
    </recommendedName>
</protein>
<dbReference type="PANTHER" id="PTHR34135:SF2">
    <property type="entry name" value="LYSOZYME"/>
    <property type="match status" value="1"/>
</dbReference>
<name>A0A7X2NS83_9FIRM</name>
<dbReference type="GO" id="GO:0016998">
    <property type="term" value="P:cell wall macromolecule catabolic process"/>
    <property type="evidence" value="ECO:0007669"/>
    <property type="project" value="InterPro"/>
</dbReference>
<dbReference type="PANTHER" id="PTHR34135">
    <property type="entry name" value="LYSOZYME"/>
    <property type="match status" value="1"/>
</dbReference>
<dbReference type="Pfam" id="PF01183">
    <property type="entry name" value="Glyco_hydro_25"/>
    <property type="match status" value="1"/>
</dbReference>
<dbReference type="RefSeq" id="WP_154504421.1">
    <property type="nucleotide sequence ID" value="NZ_VUMN01000013.1"/>
</dbReference>
<dbReference type="GO" id="GO:0016052">
    <property type="term" value="P:carbohydrate catabolic process"/>
    <property type="evidence" value="ECO:0007669"/>
    <property type="project" value="TreeGrafter"/>
</dbReference>
<dbReference type="Gene3D" id="3.20.20.80">
    <property type="entry name" value="Glycosidases"/>
    <property type="match status" value="1"/>
</dbReference>
<sequence>MRKKKRRRRIRISRVAVLALTVFLLVMLAKTLFSYEQTSSEAAATAIPDPIWRNDYDWSSLKEQDGHLAFEDDSYTSKFGIDVSFRQQEIDWQKVAAAGAEFAFIRAGYRGYETGELHTDDYFTANMEGASAAGIETDVYWFSQAVSVEEAEEEAAYVLNLISPYTVGTVAFDMEIVSDHDRIQGLNAEEKTAIAAAFCRVMKEAGYSVLVYGSDSWMYTSIHMEDLQEEVDFWIAGYGEDYPDFIYTFVIWQYSNTGTIDGIEGNVDLDLWLIPK</sequence>
<dbReference type="InterPro" id="IPR002053">
    <property type="entry name" value="Glyco_hydro_25"/>
</dbReference>
<evidence type="ECO:0008006" key="4">
    <source>
        <dbReference type="Google" id="ProtNLM"/>
    </source>
</evidence>
<comment type="caution">
    <text evidence="2">The sequence shown here is derived from an EMBL/GenBank/DDBJ whole genome shotgun (WGS) entry which is preliminary data.</text>
</comment>
<dbReference type="AlphaFoldDB" id="A0A7X2NS83"/>
<evidence type="ECO:0000256" key="1">
    <source>
        <dbReference type="ARBA" id="ARBA00010646"/>
    </source>
</evidence>
<dbReference type="GO" id="GO:0009253">
    <property type="term" value="P:peptidoglycan catabolic process"/>
    <property type="evidence" value="ECO:0007669"/>
    <property type="project" value="InterPro"/>
</dbReference>
<reference evidence="2 3" key="1">
    <citation type="submission" date="2019-08" db="EMBL/GenBank/DDBJ databases">
        <title>In-depth cultivation of the pig gut microbiome towards novel bacterial diversity and tailored functional studies.</title>
        <authorList>
            <person name="Wylensek D."/>
            <person name="Hitch T.C.A."/>
            <person name="Clavel T."/>
        </authorList>
    </citation>
    <scope>NUCLEOTIDE SEQUENCE [LARGE SCALE GENOMIC DNA]</scope>
    <source>
        <strain evidence="2 3">Oil+RF-744-GAM-WT-6</strain>
    </source>
</reference>
<evidence type="ECO:0000313" key="3">
    <source>
        <dbReference type="Proteomes" id="UP000461880"/>
    </source>
</evidence>